<proteinExistence type="predicted"/>
<reference evidence="1 2" key="1">
    <citation type="submission" date="2019-02" db="EMBL/GenBank/DDBJ databases">
        <title>Deep-cultivation of Planctomycetes and their phenomic and genomic characterization uncovers novel biology.</title>
        <authorList>
            <person name="Wiegand S."/>
            <person name="Jogler M."/>
            <person name="Boedeker C."/>
            <person name="Pinto D."/>
            <person name="Vollmers J."/>
            <person name="Rivas-Marin E."/>
            <person name="Kohn T."/>
            <person name="Peeters S.H."/>
            <person name="Heuer A."/>
            <person name="Rast P."/>
            <person name="Oberbeckmann S."/>
            <person name="Bunk B."/>
            <person name="Jeske O."/>
            <person name="Meyerdierks A."/>
            <person name="Storesund J.E."/>
            <person name="Kallscheuer N."/>
            <person name="Luecker S."/>
            <person name="Lage O.M."/>
            <person name="Pohl T."/>
            <person name="Merkel B.J."/>
            <person name="Hornburger P."/>
            <person name="Mueller R.-W."/>
            <person name="Bruemmer F."/>
            <person name="Labrenz M."/>
            <person name="Spormann A.M."/>
            <person name="Op Den Camp H."/>
            <person name="Overmann J."/>
            <person name="Amann R."/>
            <person name="Jetten M.S.M."/>
            <person name="Mascher T."/>
            <person name="Medema M.H."/>
            <person name="Devos D.P."/>
            <person name="Kaster A.-K."/>
            <person name="Ovreas L."/>
            <person name="Rohde M."/>
            <person name="Galperin M.Y."/>
            <person name="Jogler C."/>
        </authorList>
    </citation>
    <scope>NUCLEOTIDE SEQUENCE [LARGE SCALE GENOMIC DNA]</scope>
    <source>
        <strain evidence="1 2">CA54</strain>
    </source>
</reference>
<sequence>MSIAASGLSMRSQLHKFDLQGAFGSRIDTASLMRIHTDSGGGGPGLRSRAYRKISYNPYEYC</sequence>
<gene>
    <name evidence="1" type="ORF">CA54_37090</name>
</gene>
<dbReference type="Proteomes" id="UP000320735">
    <property type="component" value="Unassembled WGS sequence"/>
</dbReference>
<dbReference type="EMBL" id="SJPP01000001">
    <property type="protein sequence ID" value="TWU14839.1"/>
    <property type="molecule type" value="Genomic_DNA"/>
</dbReference>
<evidence type="ECO:0000313" key="1">
    <source>
        <dbReference type="EMBL" id="TWU14839.1"/>
    </source>
</evidence>
<accession>A0A5C6BVZ2</accession>
<evidence type="ECO:0000313" key="2">
    <source>
        <dbReference type="Proteomes" id="UP000320735"/>
    </source>
</evidence>
<comment type="caution">
    <text evidence="1">The sequence shown here is derived from an EMBL/GenBank/DDBJ whole genome shotgun (WGS) entry which is preliminary data.</text>
</comment>
<protein>
    <submittedName>
        <fullName evidence="1">Uncharacterized protein</fullName>
    </submittedName>
</protein>
<name>A0A5C6BVZ2_9PLAN</name>
<dbReference type="AlphaFoldDB" id="A0A5C6BVZ2"/>
<organism evidence="1 2">
    <name type="scientific">Symmachiella macrocystis</name>
    <dbReference type="NCBI Taxonomy" id="2527985"/>
    <lineage>
        <taxon>Bacteria</taxon>
        <taxon>Pseudomonadati</taxon>
        <taxon>Planctomycetota</taxon>
        <taxon>Planctomycetia</taxon>
        <taxon>Planctomycetales</taxon>
        <taxon>Planctomycetaceae</taxon>
        <taxon>Symmachiella</taxon>
    </lineage>
</organism>
<keyword evidence="2" id="KW-1185">Reference proteome</keyword>